<feature type="region of interest" description="Disordered" evidence="1">
    <location>
        <begin position="504"/>
        <end position="613"/>
    </location>
</feature>
<dbReference type="Proteomes" id="UP000001997">
    <property type="component" value="Unassembled WGS sequence"/>
</dbReference>
<feature type="compositionally biased region" description="Polar residues" evidence="1">
    <location>
        <begin position="554"/>
        <end position="580"/>
    </location>
</feature>
<gene>
    <name evidence="2" type="ORF">PGUG_00195</name>
</gene>
<dbReference type="EMBL" id="CH408155">
    <property type="protein sequence ID" value="EDK36098.2"/>
    <property type="molecule type" value="Genomic_DNA"/>
</dbReference>
<feature type="compositionally biased region" description="Basic and acidic residues" evidence="1">
    <location>
        <begin position="508"/>
        <end position="527"/>
    </location>
</feature>
<feature type="region of interest" description="Disordered" evidence="1">
    <location>
        <begin position="19"/>
        <end position="39"/>
    </location>
</feature>
<feature type="compositionally biased region" description="Pro residues" evidence="1">
    <location>
        <begin position="422"/>
        <end position="443"/>
    </location>
</feature>
<dbReference type="OrthoDB" id="10528540at2759"/>
<feature type="compositionally biased region" description="Low complexity" evidence="1">
    <location>
        <begin position="536"/>
        <end position="553"/>
    </location>
</feature>
<dbReference type="InParanoid" id="A5DA90"/>
<protein>
    <submittedName>
        <fullName evidence="2">Uncharacterized protein</fullName>
    </submittedName>
</protein>
<sequence length="656" mass="71906">MPRKKSSMKDFLSGAYRSLRSSVRRSSAETPESLEPTTPKLVKVKRVECTPRHSRWLLEPQVGLSIQRLSKKSRRNQACIYCMLGLPSDCKDAGCSLIGKPVGSKKDVGGQVAETEGNLVQPTSSQVDDVIEEEIAETEDNLVQQISTHVELVVEEEIVETEADLVQQISTEEEEAVEEEIVETEGDLVQQISTQMDDTAEEETVETENDLVQQTSTHTDVIVDAVEEEIAETEDDLVQQTSTQVEDVVEKDIAETEGDLVQQTSTQVEDVVDVVEEEVVVQQSSTQTEVVKEVGKEVAEAVDQAPSTETASPSPSPVFLESSASSSASSIFDGAKHDSEEPEDAVRLQSSEIPQPTAIPSAPAHWTEVEKRKFNYEEQLAHEIRREFKGIPHAELKAIIERVGKEMGICFSTHPAAPVAPPAPPIGAAAPPPPPPPPPPPLPSSILGACARGPNLGPGARPVLLFDPEQLKRAKSGLVAKQEIAAGPAKYVIDPKELKQKRRLLVSRTERKDYSPKKPEVPNELKNLRASLKKTNNSVYSGSFKSSSASSNNEAGTSFQLRSTSRKNTSSNLDRPSLGSTKDFKEEQRPSWDNCLRKNPYMKPKVSSQDECAKSWKTGLRKVEVNKKPSNTPRPVAVKFRGDVHQLASCYEGIEE</sequence>
<dbReference type="PANTHER" id="PTHR45725">
    <property type="entry name" value="FORMIN HOMOLOGY 2 FAMILY MEMBER"/>
    <property type="match status" value="1"/>
</dbReference>
<feature type="region of interest" description="Disordered" evidence="1">
    <location>
        <begin position="422"/>
        <end position="453"/>
    </location>
</feature>
<feature type="compositionally biased region" description="Low complexity" evidence="1">
    <location>
        <begin position="301"/>
        <end position="313"/>
    </location>
</feature>
<proteinExistence type="predicted"/>
<dbReference type="InterPro" id="IPR051425">
    <property type="entry name" value="Formin_Homology"/>
</dbReference>
<reference evidence="2 3" key="1">
    <citation type="journal article" date="2009" name="Nature">
        <title>Evolution of pathogenicity and sexual reproduction in eight Candida genomes.</title>
        <authorList>
            <person name="Butler G."/>
            <person name="Rasmussen M.D."/>
            <person name="Lin M.F."/>
            <person name="Santos M.A."/>
            <person name="Sakthikumar S."/>
            <person name="Munro C.A."/>
            <person name="Rheinbay E."/>
            <person name="Grabherr M."/>
            <person name="Forche A."/>
            <person name="Reedy J.L."/>
            <person name="Agrafioti I."/>
            <person name="Arnaud M.B."/>
            <person name="Bates S."/>
            <person name="Brown A.J."/>
            <person name="Brunke S."/>
            <person name="Costanzo M.C."/>
            <person name="Fitzpatrick D.A."/>
            <person name="de Groot P.W."/>
            <person name="Harris D."/>
            <person name="Hoyer L.L."/>
            <person name="Hube B."/>
            <person name="Klis F.M."/>
            <person name="Kodira C."/>
            <person name="Lennard N."/>
            <person name="Logue M.E."/>
            <person name="Martin R."/>
            <person name="Neiman A.M."/>
            <person name="Nikolaou E."/>
            <person name="Quail M.A."/>
            <person name="Quinn J."/>
            <person name="Santos M.C."/>
            <person name="Schmitzberger F.F."/>
            <person name="Sherlock G."/>
            <person name="Shah P."/>
            <person name="Silverstein K.A."/>
            <person name="Skrzypek M.S."/>
            <person name="Soll D."/>
            <person name="Staggs R."/>
            <person name="Stansfield I."/>
            <person name="Stumpf M.P."/>
            <person name="Sudbery P.E."/>
            <person name="Srikantha T."/>
            <person name="Zeng Q."/>
            <person name="Berman J."/>
            <person name="Berriman M."/>
            <person name="Heitman J."/>
            <person name="Gow N.A."/>
            <person name="Lorenz M.C."/>
            <person name="Birren B.W."/>
            <person name="Kellis M."/>
            <person name="Cuomo C.A."/>
        </authorList>
    </citation>
    <scope>NUCLEOTIDE SEQUENCE [LARGE SCALE GENOMIC DNA]</scope>
    <source>
        <strain evidence="3">ATCC 6260 / CBS 566 / DSM 6381 / JCM 1539 / NBRC 10279 / NRRL Y-324</strain>
    </source>
</reference>
<dbReference type="PANTHER" id="PTHR45725:SF18">
    <property type="entry name" value="ORC1-LIKE AAA ATPASE DOMAIN-CONTAINING PROTEIN"/>
    <property type="match status" value="1"/>
</dbReference>
<organism evidence="2 3">
    <name type="scientific">Meyerozyma guilliermondii (strain ATCC 6260 / CBS 566 / DSM 6381 / JCM 1539 / NBRC 10279 / NRRL Y-324)</name>
    <name type="common">Yeast</name>
    <name type="synonym">Candida guilliermondii</name>
    <dbReference type="NCBI Taxonomy" id="294746"/>
    <lineage>
        <taxon>Eukaryota</taxon>
        <taxon>Fungi</taxon>
        <taxon>Dikarya</taxon>
        <taxon>Ascomycota</taxon>
        <taxon>Saccharomycotina</taxon>
        <taxon>Pichiomycetes</taxon>
        <taxon>Debaryomycetaceae</taxon>
        <taxon>Meyerozyma</taxon>
    </lineage>
</organism>
<dbReference type="RefSeq" id="XP_001486819.2">
    <property type="nucleotide sequence ID" value="XM_001486769.1"/>
</dbReference>
<evidence type="ECO:0000313" key="2">
    <source>
        <dbReference type="EMBL" id="EDK36098.2"/>
    </source>
</evidence>
<name>A5DA90_PICGU</name>
<dbReference type="KEGG" id="pgu:PGUG_00195"/>
<evidence type="ECO:0000256" key="1">
    <source>
        <dbReference type="SAM" id="MobiDB-lite"/>
    </source>
</evidence>
<dbReference type="VEuPathDB" id="FungiDB:PGUG_00195"/>
<accession>A5DA90</accession>
<evidence type="ECO:0000313" key="3">
    <source>
        <dbReference type="Proteomes" id="UP000001997"/>
    </source>
</evidence>
<dbReference type="GeneID" id="5129555"/>
<dbReference type="HOGENOM" id="CLU_418025_0_0_1"/>
<keyword evidence="3" id="KW-1185">Reference proteome</keyword>
<dbReference type="AlphaFoldDB" id="A5DA90"/>
<feature type="region of interest" description="Disordered" evidence="1">
    <location>
        <begin position="301"/>
        <end position="362"/>
    </location>
</feature>